<evidence type="ECO:0000256" key="1">
    <source>
        <dbReference type="SAM" id="Phobius"/>
    </source>
</evidence>
<dbReference type="AlphaFoldDB" id="A0A3S3V8U7"/>
<evidence type="ECO:0000313" key="2">
    <source>
        <dbReference type="EMBL" id="RWY48158.1"/>
    </source>
</evidence>
<accession>A0A3S3V8U7</accession>
<dbReference type="Proteomes" id="UP000286701">
    <property type="component" value="Unassembled WGS sequence"/>
</dbReference>
<name>A0A3S3V8U7_9SPHI</name>
<reference evidence="2 3" key="1">
    <citation type="submission" date="2019-01" db="EMBL/GenBank/DDBJ databases">
        <title>Mucilaginibacter antarcticum sp. nov., isolated from antarctic soil.</title>
        <authorList>
            <person name="Yan Y.-Q."/>
            <person name="Du Z.-J."/>
        </authorList>
    </citation>
    <scope>NUCLEOTIDE SEQUENCE [LARGE SCALE GENOMIC DNA]</scope>
    <source>
        <strain evidence="2 3">F01003</strain>
    </source>
</reference>
<keyword evidence="1" id="KW-0812">Transmembrane</keyword>
<keyword evidence="1" id="KW-1133">Transmembrane helix</keyword>
<protein>
    <submittedName>
        <fullName evidence="2">Uncharacterized protein</fullName>
    </submittedName>
</protein>
<proteinExistence type="predicted"/>
<gene>
    <name evidence="2" type="ORF">EPL05_21520</name>
</gene>
<dbReference type="RefSeq" id="WP_128536051.1">
    <property type="nucleotide sequence ID" value="NZ_SBIW01000012.1"/>
</dbReference>
<dbReference type="EMBL" id="SBIW01000012">
    <property type="protein sequence ID" value="RWY48158.1"/>
    <property type="molecule type" value="Genomic_DNA"/>
</dbReference>
<feature type="transmembrane region" description="Helical" evidence="1">
    <location>
        <begin position="21"/>
        <end position="39"/>
    </location>
</feature>
<keyword evidence="1" id="KW-0472">Membrane</keyword>
<evidence type="ECO:0000313" key="3">
    <source>
        <dbReference type="Proteomes" id="UP000286701"/>
    </source>
</evidence>
<sequence length="76" mass="8338">MKTISFSRVHESAVKAFRCGVYLFVIALFFNAAGAYGQYQNAFKTSLGINDGLSHSNVKFIYKATASPAASRRIRA</sequence>
<organism evidence="2 3">
    <name type="scientific">Mucilaginibacter gilvus</name>
    <dbReference type="NCBI Taxonomy" id="2305909"/>
    <lineage>
        <taxon>Bacteria</taxon>
        <taxon>Pseudomonadati</taxon>
        <taxon>Bacteroidota</taxon>
        <taxon>Sphingobacteriia</taxon>
        <taxon>Sphingobacteriales</taxon>
        <taxon>Sphingobacteriaceae</taxon>
        <taxon>Mucilaginibacter</taxon>
    </lineage>
</organism>
<comment type="caution">
    <text evidence="2">The sequence shown here is derived from an EMBL/GenBank/DDBJ whole genome shotgun (WGS) entry which is preliminary data.</text>
</comment>
<keyword evidence="3" id="KW-1185">Reference proteome</keyword>